<gene>
    <name evidence="1" type="primary">thiS</name>
    <name evidence="1" type="ORF">QNA08_01120</name>
</gene>
<organism evidence="1 2">
    <name type="scientific">Chelatococcus albus</name>
    <dbReference type="NCBI Taxonomy" id="3047466"/>
    <lineage>
        <taxon>Bacteria</taxon>
        <taxon>Pseudomonadati</taxon>
        <taxon>Pseudomonadota</taxon>
        <taxon>Alphaproteobacteria</taxon>
        <taxon>Hyphomicrobiales</taxon>
        <taxon>Chelatococcaceae</taxon>
        <taxon>Chelatococcus</taxon>
    </lineage>
</organism>
<dbReference type="Proteomes" id="UP001321492">
    <property type="component" value="Unassembled WGS sequence"/>
</dbReference>
<dbReference type="InterPro" id="IPR003749">
    <property type="entry name" value="ThiS/MoaD-like"/>
</dbReference>
<name>A0ABT7ABV5_9HYPH</name>
<dbReference type="InterPro" id="IPR010035">
    <property type="entry name" value="Thi_S"/>
</dbReference>
<keyword evidence="2" id="KW-1185">Reference proteome</keyword>
<proteinExistence type="predicted"/>
<dbReference type="InterPro" id="IPR016155">
    <property type="entry name" value="Mopterin_synth/thiamin_S_b"/>
</dbReference>
<dbReference type="SUPFAM" id="SSF54285">
    <property type="entry name" value="MoaD/ThiS"/>
    <property type="match status" value="1"/>
</dbReference>
<reference evidence="1 2" key="1">
    <citation type="submission" date="2023-05" db="EMBL/GenBank/DDBJ databases">
        <title>Chelatococcus sp. nov., a moderately thermophilic bacterium isolated from hot spring microbial mat.</title>
        <authorList>
            <person name="Hu C.-J."/>
            <person name="Li W.-J."/>
        </authorList>
    </citation>
    <scope>NUCLEOTIDE SEQUENCE [LARGE SCALE GENOMIC DNA]</scope>
    <source>
        <strain evidence="1 2">SYSU G07232</strain>
    </source>
</reference>
<evidence type="ECO:0000313" key="1">
    <source>
        <dbReference type="EMBL" id="MDJ1156846.1"/>
    </source>
</evidence>
<dbReference type="NCBIfam" id="TIGR01683">
    <property type="entry name" value="thiS"/>
    <property type="match status" value="1"/>
</dbReference>
<sequence>MDGQIRVNGENEALTVRTLAELVAAKGLSAEGRGVAVAVNGAVVRRAEWAGRELRAGDAVEIVQARQGG</sequence>
<accession>A0ABT7ABV5</accession>
<dbReference type="Pfam" id="PF02597">
    <property type="entry name" value="ThiS"/>
    <property type="match status" value="1"/>
</dbReference>
<dbReference type="PANTHER" id="PTHR34472:SF1">
    <property type="entry name" value="SULFUR CARRIER PROTEIN THIS"/>
    <property type="match status" value="1"/>
</dbReference>
<comment type="caution">
    <text evidence="1">The sequence shown here is derived from an EMBL/GenBank/DDBJ whole genome shotgun (WGS) entry which is preliminary data.</text>
</comment>
<dbReference type="InterPro" id="IPR012675">
    <property type="entry name" value="Beta-grasp_dom_sf"/>
</dbReference>
<dbReference type="RefSeq" id="WP_283738841.1">
    <property type="nucleotide sequence ID" value="NZ_JASJEV010000001.1"/>
</dbReference>
<dbReference type="Gene3D" id="3.10.20.30">
    <property type="match status" value="1"/>
</dbReference>
<dbReference type="EMBL" id="JASJEV010000001">
    <property type="protein sequence ID" value="MDJ1156846.1"/>
    <property type="molecule type" value="Genomic_DNA"/>
</dbReference>
<dbReference type="PANTHER" id="PTHR34472">
    <property type="entry name" value="SULFUR CARRIER PROTEIN THIS"/>
    <property type="match status" value="1"/>
</dbReference>
<evidence type="ECO:0000313" key="2">
    <source>
        <dbReference type="Proteomes" id="UP001321492"/>
    </source>
</evidence>
<protein>
    <submittedName>
        <fullName evidence="1">Sulfur carrier protein ThiS</fullName>
    </submittedName>
</protein>